<feature type="transmembrane region" description="Helical" evidence="7">
    <location>
        <begin position="215"/>
        <end position="237"/>
    </location>
</feature>
<gene>
    <name evidence="9" type="ORF">Mic7113_4534</name>
</gene>
<evidence type="ECO:0000256" key="7">
    <source>
        <dbReference type="RuleBase" id="RU363032"/>
    </source>
</evidence>
<evidence type="ECO:0000256" key="5">
    <source>
        <dbReference type="ARBA" id="ARBA00022989"/>
    </source>
</evidence>
<dbReference type="GO" id="GO:0055085">
    <property type="term" value="P:transmembrane transport"/>
    <property type="evidence" value="ECO:0007669"/>
    <property type="project" value="InterPro"/>
</dbReference>
<dbReference type="CDD" id="cd06261">
    <property type="entry name" value="TM_PBP2"/>
    <property type="match status" value="1"/>
</dbReference>
<dbReference type="InterPro" id="IPR000515">
    <property type="entry name" value="MetI-like"/>
</dbReference>
<dbReference type="KEGG" id="mic:Mic7113_4534"/>
<protein>
    <submittedName>
        <fullName evidence="9">Carbohydrate ABC transporter membrane protein 2, CUT1 family</fullName>
    </submittedName>
</protein>
<dbReference type="PANTHER" id="PTHR43744:SF12">
    <property type="entry name" value="ABC TRANSPORTER PERMEASE PROTEIN MG189-RELATED"/>
    <property type="match status" value="1"/>
</dbReference>
<dbReference type="PATRIC" id="fig|1173027.3.peg.5017"/>
<dbReference type="PANTHER" id="PTHR43744">
    <property type="entry name" value="ABC TRANSPORTER PERMEASE PROTEIN MG189-RELATED-RELATED"/>
    <property type="match status" value="1"/>
</dbReference>
<dbReference type="HOGENOM" id="CLU_016047_1_1_3"/>
<evidence type="ECO:0000256" key="3">
    <source>
        <dbReference type="ARBA" id="ARBA00022475"/>
    </source>
</evidence>
<evidence type="ECO:0000256" key="2">
    <source>
        <dbReference type="ARBA" id="ARBA00022448"/>
    </source>
</evidence>
<feature type="transmembrane region" description="Helical" evidence="7">
    <location>
        <begin position="273"/>
        <end position="293"/>
    </location>
</feature>
<evidence type="ECO:0000313" key="10">
    <source>
        <dbReference type="Proteomes" id="UP000010471"/>
    </source>
</evidence>
<feature type="transmembrane region" description="Helical" evidence="7">
    <location>
        <begin position="45"/>
        <end position="71"/>
    </location>
</feature>
<name>K9WKC2_9CYAN</name>
<comment type="similarity">
    <text evidence="7">Belongs to the binding-protein-dependent transport system permease family.</text>
</comment>
<dbReference type="AlphaFoldDB" id="K9WKC2"/>
<keyword evidence="3" id="KW-1003">Cell membrane</keyword>
<evidence type="ECO:0000313" key="9">
    <source>
        <dbReference type="EMBL" id="AFZ20219.1"/>
    </source>
</evidence>
<sequence>MLYVACPQAIALQTEYSIKHFKHKIKPVEMPKILPKKPSPSFGKWLIVALLLIGAALVLLPLAIVLLMSLAPTGTSATSGNLAPKGLSLDHYRQAWASGNFLLAFANSTVVALTVTGFQVITSALAGYALARLKFRGRQALLLLILATLVIPFQILVVPIFLVLKWGHLINTYGALILPTAASGFGIFLLRQFFLTVPVELEEAAALDGANRLQILGRVMLPLSRPALVTLFLFTFIGEWNDLFKPLVFTTRPELRTVQLALAEFQEQFTNNWSLLMAAVVIATLPVVVVFLFGQRQFIQGIATTGIKN</sequence>
<evidence type="ECO:0000256" key="6">
    <source>
        <dbReference type="ARBA" id="ARBA00023136"/>
    </source>
</evidence>
<dbReference type="Proteomes" id="UP000010471">
    <property type="component" value="Chromosome"/>
</dbReference>
<proteinExistence type="inferred from homology"/>
<keyword evidence="10" id="KW-1185">Reference proteome</keyword>
<dbReference type="PROSITE" id="PS50928">
    <property type="entry name" value="ABC_TM1"/>
    <property type="match status" value="1"/>
</dbReference>
<dbReference type="EMBL" id="CP003630">
    <property type="protein sequence ID" value="AFZ20219.1"/>
    <property type="molecule type" value="Genomic_DNA"/>
</dbReference>
<accession>K9WKC2</accession>
<keyword evidence="2 7" id="KW-0813">Transport</keyword>
<evidence type="ECO:0000256" key="1">
    <source>
        <dbReference type="ARBA" id="ARBA00004651"/>
    </source>
</evidence>
<feature type="transmembrane region" description="Helical" evidence="7">
    <location>
        <begin position="170"/>
        <end position="194"/>
    </location>
</feature>
<organism evidence="9 10">
    <name type="scientific">Allocoleopsis franciscana PCC 7113</name>
    <dbReference type="NCBI Taxonomy" id="1173027"/>
    <lineage>
        <taxon>Bacteria</taxon>
        <taxon>Bacillati</taxon>
        <taxon>Cyanobacteriota</taxon>
        <taxon>Cyanophyceae</taxon>
        <taxon>Coleofasciculales</taxon>
        <taxon>Coleofasciculaceae</taxon>
        <taxon>Allocoleopsis</taxon>
        <taxon>Allocoleopsis franciscana</taxon>
    </lineage>
</organism>
<feature type="transmembrane region" description="Helical" evidence="7">
    <location>
        <begin position="140"/>
        <end position="164"/>
    </location>
</feature>
<dbReference type="eggNOG" id="COG0395">
    <property type="taxonomic scope" value="Bacteria"/>
</dbReference>
<dbReference type="InterPro" id="IPR035906">
    <property type="entry name" value="MetI-like_sf"/>
</dbReference>
<feature type="transmembrane region" description="Helical" evidence="7">
    <location>
        <begin position="101"/>
        <end position="128"/>
    </location>
</feature>
<dbReference type="Gene3D" id="1.10.3720.10">
    <property type="entry name" value="MetI-like"/>
    <property type="match status" value="1"/>
</dbReference>
<dbReference type="GO" id="GO:0005886">
    <property type="term" value="C:plasma membrane"/>
    <property type="evidence" value="ECO:0007669"/>
    <property type="project" value="UniProtKB-SubCell"/>
</dbReference>
<dbReference type="Pfam" id="PF00528">
    <property type="entry name" value="BPD_transp_1"/>
    <property type="match status" value="1"/>
</dbReference>
<keyword evidence="5 7" id="KW-1133">Transmembrane helix</keyword>
<comment type="subcellular location">
    <subcellularLocation>
        <location evidence="1 7">Cell membrane</location>
        <topology evidence="1 7">Multi-pass membrane protein</topology>
    </subcellularLocation>
</comment>
<feature type="domain" description="ABC transmembrane type-1" evidence="8">
    <location>
        <begin position="105"/>
        <end position="294"/>
    </location>
</feature>
<keyword evidence="6 7" id="KW-0472">Membrane</keyword>
<evidence type="ECO:0000259" key="8">
    <source>
        <dbReference type="PROSITE" id="PS50928"/>
    </source>
</evidence>
<keyword evidence="4 7" id="KW-0812">Transmembrane</keyword>
<dbReference type="STRING" id="1173027.Mic7113_4534"/>
<evidence type="ECO:0000256" key="4">
    <source>
        <dbReference type="ARBA" id="ARBA00022692"/>
    </source>
</evidence>
<dbReference type="SUPFAM" id="SSF161098">
    <property type="entry name" value="MetI-like"/>
    <property type="match status" value="1"/>
</dbReference>
<reference evidence="9 10" key="1">
    <citation type="submission" date="2012-06" db="EMBL/GenBank/DDBJ databases">
        <title>Finished chromosome of genome of Microcoleus sp. PCC 7113.</title>
        <authorList>
            <consortium name="US DOE Joint Genome Institute"/>
            <person name="Gugger M."/>
            <person name="Coursin T."/>
            <person name="Rippka R."/>
            <person name="Tandeau De Marsac N."/>
            <person name="Huntemann M."/>
            <person name="Wei C.-L."/>
            <person name="Han J."/>
            <person name="Detter J.C."/>
            <person name="Han C."/>
            <person name="Tapia R."/>
            <person name="Chen A."/>
            <person name="Kyrpides N."/>
            <person name="Mavromatis K."/>
            <person name="Markowitz V."/>
            <person name="Szeto E."/>
            <person name="Ivanova N."/>
            <person name="Pagani I."/>
            <person name="Pati A."/>
            <person name="Goodwin L."/>
            <person name="Nordberg H.P."/>
            <person name="Cantor M.N."/>
            <person name="Hua S.X."/>
            <person name="Woyke T."/>
            <person name="Kerfeld C.A."/>
        </authorList>
    </citation>
    <scope>NUCLEOTIDE SEQUENCE [LARGE SCALE GENOMIC DNA]</scope>
    <source>
        <strain evidence="9 10">PCC 7113</strain>
    </source>
</reference>